<organism evidence="3 4">
    <name type="scientific">Ananas comosus</name>
    <name type="common">Pineapple</name>
    <name type="synonym">Ananas ananas</name>
    <dbReference type="NCBI Taxonomy" id="4615"/>
    <lineage>
        <taxon>Eukaryota</taxon>
        <taxon>Viridiplantae</taxon>
        <taxon>Streptophyta</taxon>
        <taxon>Embryophyta</taxon>
        <taxon>Tracheophyta</taxon>
        <taxon>Spermatophyta</taxon>
        <taxon>Magnoliopsida</taxon>
        <taxon>Liliopsida</taxon>
        <taxon>Poales</taxon>
        <taxon>Bromeliaceae</taxon>
        <taxon>Bromelioideae</taxon>
        <taxon>Ananas</taxon>
    </lineage>
</organism>
<proteinExistence type="predicted"/>
<gene>
    <name evidence="4" type="primary">LOC109715891</name>
</gene>
<dbReference type="InterPro" id="IPR012891">
    <property type="entry name" value="GCK_dom"/>
</dbReference>
<dbReference type="Gene3D" id="1.10.287.2900">
    <property type="match status" value="1"/>
</dbReference>
<feature type="region of interest" description="Disordered" evidence="1">
    <location>
        <begin position="153"/>
        <end position="187"/>
    </location>
</feature>
<reference evidence="4" key="2">
    <citation type="submission" date="2025-08" db="UniProtKB">
        <authorList>
            <consortium name="RefSeq"/>
        </authorList>
    </citation>
    <scope>IDENTIFICATION</scope>
    <source>
        <tissue evidence="4">Leaf</tissue>
    </source>
</reference>
<dbReference type="Proteomes" id="UP000515123">
    <property type="component" value="Linkage group 9"/>
</dbReference>
<dbReference type="RefSeq" id="XP_020096707.1">
    <property type="nucleotide sequence ID" value="XM_020241118.1"/>
</dbReference>
<dbReference type="AlphaFoldDB" id="A0A6P5FM18"/>
<name>A0A6P5FM18_ANACO</name>
<evidence type="ECO:0000313" key="3">
    <source>
        <dbReference type="Proteomes" id="UP000515123"/>
    </source>
</evidence>
<dbReference type="GeneID" id="109715891"/>
<evidence type="ECO:0000259" key="2">
    <source>
        <dbReference type="SMART" id="SM01227"/>
    </source>
</evidence>
<feature type="domain" description="GCK" evidence="2">
    <location>
        <begin position="82"/>
        <end position="156"/>
    </location>
</feature>
<protein>
    <submittedName>
        <fullName evidence="4">Uncharacterized protein LOC109715891</fullName>
    </submittedName>
</protein>
<feature type="region of interest" description="Disordered" evidence="1">
    <location>
        <begin position="1"/>
        <end position="82"/>
    </location>
</feature>
<evidence type="ECO:0000313" key="4">
    <source>
        <dbReference type="RefSeq" id="XP_020096707.1"/>
    </source>
</evidence>
<feature type="compositionally biased region" description="Acidic residues" evidence="1">
    <location>
        <begin position="70"/>
        <end position="82"/>
    </location>
</feature>
<dbReference type="Pfam" id="PF07802">
    <property type="entry name" value="GCK"/>
    <property type="match status" value="1"/>
</dbReference>
<keyword evidence="3" id="KW-1185">Reference proteome</keyword>
<accession>A0A6P5FM18</accession>
<dbReference type="PANTHER" id="PTHR34357">
    <property type="entry name" value="F7A19.14 PROTEIN-RELATED"/>
    <property type="match status" value="1"/>
</dbReference>
<dbReference type="PANTHER" id="PTHR34357:SF2">
    <property type="entry name" value="F26F24.3-RELATED"/>
    <property type="match status" value="1"/>
</dbReference>
<sequence length="187" mass="20565">MGAFASSLFPSSSSEPPQTLPSAMESPSPPPPPPPRPNPEPDQQSEAQIPSEEPNPSCEDEEKQGGEGEVVVEEEEEEEEEAECGFCLFMKEGGCKDPFIAWEECVKDAENSGEDVVEKCAKATVLLKKCMDAHADYYEPLLRAEKAMADAVANDADSERREEEKLPEPEIEIEKCEHRGFPPSKLP</sequence>
<feature type="compositionally biased region" description="Pro residues" evidence="1">
    <location>
        <begin position="27"/>
        <end position="40"/>
    </location>
</feature>
<evidence type="ECO:0000256" key="1">
    <source>
        <dbReference type="SAM" id="MobiDB-lite"/>
    </source>
</evidence>
<feature type="compositionally biased region" description="Low complexity" evidence="1">
    <location>
        <begin position="1"/>
        <end position="26"/>
    </location>
</feature>
<dbReference type="SMART" id="SM01227">
    <property type="entry name" value="GCK"/>
    <property type="match status" value="1"/>
</dbReference>
<dbReference type="OrthoDB" id="2148418at2759"/>
<reference evidence="3" key="1">
    <citation type="journal article" date="2015" name="Nat. Genet.">
        <title>The pineapple genome and the evolution of CAM photosynthesis.</title>
        <authorList>
            <person name="Ming R."/>
            <person name="VanBuren R."/>
            <person name="Wai C.M."/>
            <person name="Tang H."/>
            <person name="Schatz M.C."/>
            <person name="Bowers J.E."/>
            <person name="Lyons E."/>
            <person name="Wang M.L."/>
            <person name="Chen J."/>
            <person name="Biggers E."/>
            <person name="Zhang J."/>
            <person name="Huang L."/>
            <person name="Zhang L."/>
            <person name="Miao W."/>
            <person name="Zhang J."/>
            <person name="Ye Z."/>
            <person name="Miao C."/>
            <person name="Lin Z."/>
            <person name="Wang H."/>
            <person name="Zhou H."/>
            <person name="Yim W.C."/>
            <person name="Priest H.D."/>
            <person name="Zheng C."/>
            <person name="Woodhouse M."/>
            <person name="Edger P.P."/>
            <person name="Guyot R."/>
            <person name="Guo H.B."/>
            <person name="Guo H."/>
            <person name="Zheng G."/>
            <person name="Singh R."/>
            <person name="Sharma A."/>
            <person name="Min X."/>
            <person name="Zheng Y."/>
            <person name="Lee H."/>
            <person name="Gurtowski J."/>
            <person name="Sedlazeck F.J."/>
            <person name="Harkess A."/>
            <person name="McKain M.R."/>
            <person name="Liao Z."/>
            <person name="Fang J."/>
            <person name="Liu J."/>
            <person name="Zhang X."/>
            <person name="Zhang Q."/>
            <person name="Hu W."/>
            <person name="Qin Y."/>
            <person name="Wang K."/>
            <person name="Chen L.Y."/>
            <person name="Shirley N."/>
            <person name="Lin Y.R."/>
            <person name="Liu L.Y."/>
            <person name="Hernandez A.G."/>
            <person name="Wright C.L."/>
            <person name="Bulone V."/>
            <person name="Tuskan G.A."/>
            <person name="Heath K."/>
            <person name="Zee F."/>
            <person name="Moore P.H."/>
            <person name="Sunkar R."/>
            <person name="Leebens-Mack J.H."/>
            <person name="Mockler T."/>
            <person name="Bennetzen J.L."/>
            <person name="Freeling M."/>
            <person name="Sankoff D."/>
            <person name="Paterson A.H."/>
            <person name="Zhu X."/>
            <person name="Yang X."/>
            <person name="Smith J.A."/>
            <person name="Cushman J.C."/>
            <person name="Paull R.E."/>
            <person name="Yu Q."/>
        </authorList>
    </citation>
    <scope>NUCLEOTIDE SEQUENCE [LARGE SCALE GENOMIC DNA]</scope>
    <source>
        <strain evidence="3">cv. F153</strain>
    </source>
</reference>
<feature type="compositionally biased region" description="Basic and acidic residues" evidence="1">
    <location>
        <begin position="157"/>
        <end position="180"/>
    </location>
</feature>